<name>A0A143HC39_9BACL</name>
<dbReference type="RefSeq" id="WP_066787283.1">
    <property type="nucleotide sequence ID" value="NZ_CP014806.1"/>
</dbReference>
<dbReference type="Proteomes" id="UP000076021">
    <property type="component" value="Chromosome"/>
</dbReference>
<dbReference type="AlphaFoldDB" id="A0A143HC39"/>
<dbReference type="OrthoDB" id="2720396at2"/>
<evidence type="ECO:0000313" key="2">
    <source>
        <dbReference type="Proteomes" id="UP000076021"/>
    </source>
</evidence>
<dbReference type="EMBL" id="CP014806">
    <property type="protein sequence ID" value="AMW99056.1"/>
    <property type="molecule type" value="Genomic_DNA"/>
</dbReference>
<organism evidence="1 2">
    <name type="scientific">Rummeliibacillus stabekisii</name>
    <dbReference type="NCBI Taxonomy" id="241244"/>
    <lineage>
        <taxon>Bacteria</taxon>
        <taxon>Bacillati</taxon>
        <taxon>Bacillota</taxon>
        <taxon>Bacilli</taxon>
        <taxon>Bacillales</taxon>
        <taxon>Caryophanaceae</taxon>
        <taxon>Rummeliibacillus</taxon>
    </lineage>
</organism>
<dbReference type="InterPro" id="IPR016181">
    <property type="entry name" value="Acyl_CoA_acyltransferase"/>
</dbReference>
<proteinExistence type="predicted"/>
<evidence type="ECO:0000313" key="1">
    <source>
        <dbReference type="EMBL" id="AMW99056.1"/>
    </source>
</evidence>
<reference evidence="2" key="2">
    <citation type="submission" date="2016-03" db="EMBL/GenBank/DDBJ databases">
        <authorList>
            <person name="Ploux O."/>
        </authorList>
    </citation>
    <scope>NUCLEOTIDE SEQUENCE [LARGE SCALE GENOMIC DNA]</scope>
    <source>
        <strain evidence="2">PP9</strain>
    </source>
</reference>
<protein>
    <submittedName>
        <fullName evidence="1">Uncharacterized protein</fullName>
    </submittedName>
</protein>
<reference evidence="1 2" key="1">
    <citation type="journal article" date="2016" name="Genome Announc.">
        <title>Whole-Genome Sequence of Rummeliibacillus stabekisii Strain PP9 Isolated from Antarctic Soil.</title>
        <authorList>
            <person name="da Mota F.F."/>
            <person name="Vollu R.E."/>
            <person name="Jurelevicius D."/>
            <person name="Seldin L."/>
        </authorList>
    </citation>
    <scope>NUCLEOTIDE SEQUENCE [LARGE SCALE GENOMIC DNA]</scope>
    <source>
        <strain evidence="1 2">PP9</strain>
    </source>
</reference>
<sequence>MYKIIQVDKIESQYLNQRIIEGLKKMNGRINTNNYEELFVALKDSSIEGFGISWTNSNHPTAKYIDFCSAIPIPQLMERLLKYSAPHNKVILSCWEDEIDKIEIAKESGFSVFRKTYIERYSIKYIINRLQATPIPHTGYSLRDVLKDARLTEDLFHLLKYNYEQTHLANEAKDISWELWREKLLSDNPDLDLSYIIVNDNQISAYIFLHKTEDCHYEVGWMGKRRHVDILPGLLKKQLIDLEAEGIQTVEFEIDTTDYFAYEFFEILDLKNKNSWVSFILKNEYSLVQEKV</sequence>
<dbReference type="KEGG" id="rst:ATY39_06045"/>
<keyword evidence="2" id="KW-1185">Reference proteome</keyword>
<accession>A0A143HC39</accession>
<dbReference type="STRING" id="241244.ATY39_06045"/>
<dbReference type="SUPFAM" id="SSF55729">
    <property type="entry name" value="Acyl-CoA N-acyltransferases (Nat)"/>
    <property type="match status" value="1"/>
</dbReference>
<gene>
    <name evidence="1" type="ORF">ATY39_06045</name>
</gene>